<evidence type="ECO:0000256" key="4">
    <source>
        <dbReference type="ARBA" id="ARBA00022692"/>
    </source>
</evidence>
<evidence type="ECO:0000256" key="1">
    <source>
        <dbReference type="ARBA" id="ARBA00004651"/>
    </source>
</evidence>
<dbReference type="GeneID" id="97491243"/>
<dbReference type="EMBL" id="CP027569">
    <property type="protein sequence ID" value="AVO26801.1"/>
    <property type="molecule type" value="Genomic_DNA"/>
</dbReference>
<evidence type="ECO:0000256" key="2">
    <source>
        <dbReference type="ARBA" id="ARBA00007362"/>
    </source>
</evidence>
<dbReference type="GO" id="GO:0005886">
    <property type="term" value="C:plasma membrane"/>
    <property type="evidence" value="ECO:0007669"/>
    <property type="project" value="UniProtKB-SubCell"/>
</dbReference>
<evidence type="ECO:0000313" key="8">
    <source>
        <dbReference type="Proteomes" id="UP000238358"/>
    </source>
</evidence>
<reference evidence="7 8" key="1">
    <citation type="journal article" date="2018" name="Genome Announc.">
        <title>Complete genomes of two Megasphaera elsdenii strains, NCIMB 702410 and ATCC 25940.</title>
        <authorList>
            <person name="Hatmaker E.A."/>
            <person name="O'Dell K."/>
            <person name="Riley L.A."/>
            <person name="Klingeman D.M."/>
            <person name="Guss A.M."/>
        </authorList>
    </citation>
    <scope>NUCLEOTIDE SEQUENCE [LARGE SCALE GENOMIC DNA]</scope>
    <source>
        <strain evidence="7 8">NCIMB702410</strain>
    </source>
</reference>
<comment type="similarity">
    <text evidence="2">Belongs to the EamA transporter family.</text>
</comment>
<evidence type="ECO:0000256" key="6">
    <source>
        <dbReference type="ARBA" id="ARBA00023136"/>
    </source>
</evidence>
<dbReference type="Pfam" id="PF00892">
    <property type="entry name" value="EamA"/>
    <property type="match status" value="2"/>
</dbReference>
<keyword evidence="5" id="KW-1133">Transmembrane helix</keyword>
<keyword evidence="6" id="KW-0472">Membrane</keyword>
<keyword evidence="3" id="KW-1003">Cell membrane</keyword>
<evidence type="ECO:0000256" key="5">
    <source>
        <dbReference type="ARBA" id="ARBA00022989"/>
    </source>
</evidence>
<dbReference type="SUPFAM" id="SSF103481">
    <property type="entry name" value="Multidrug resistance efflux transporter EmrE"/>
    <property type="match status" value="2"/>
</dbReference>
<dbReference type="RefSeq" id="WP_014015274.1">
    <property type="nucleotide sequence ID" value="NZ_AP031433.1"/>
</dbReference>
<dbReference type="AlphaFoldDB" id="A0A1M6MGC6"/>
<dbReference type="PANTHER" id="PTHR32322">
    <property type="entry name" value="INNER MEMBRANE TRANSPORTER"/>
    <property type="match status" value="1"/>
</dbReference>
<keyword evidence="4" id="KW-0812">Transmembrane</keyword>
<dbReference type="InterPro" id="IPR050638">
    <property type="entry name" value="AA-Vitamin_Transporters"/>
</dbReference>
<comment type="subcellular location">
    <subcellularLocation>
        <location evidence="1">Cell membrane</location>
        <topology evidence="1">Multi-pass membrane protein</topology>
    </subcellularLocation>
</comment>
<dbReference type="OrthoDB" id="9810818at2"/>
<name>A0A1M6MGC6_MEGEL</name>
<proteinExistence type="inferred from homology"/>
<sequence>MTKTQHGIIACVIGATSWGFNGVVSQFLLSHYTVEPSWLASIRMCLAGLFLTLMIWPTKKAEIRLMLHDPISLRQLILFALFGLILSQFSYLSAIKNSNAGTATVLQTLSVVFMSLYLAVRFHKRPTAREIISVFLAFGGVYLAATDGTPSAMVISPLGLTWGLIGAVACVTYPVLSQGLAANWGAAVANGLGMMIGGLFLSVSCQVWTLWPVLDLTGWLAVAFIIIIGTALSFTAFVTGISEIGPMKATLLGTLEPVIASVVSAIALGTTFHTVELIGYACIIATVFIIILQKKPAIS</sequence>
<organism evidence="7 8">
    <name type="scientific">Megasphaera elsdenii</name>
    <dbReference type="NCBI Taxonomy" id="907"/>
    <lineage>
        <taxon>Bacteria</taxon>
        <taxon>Bacillati</taxon>
        <taxon>Bacillota</taxon>
        <taxon>Negativicutes</taxon>
        <taxon>Veillonellales</taxon>
        <taxon>Veillonellaceae</taxon>
        <taxon>Megasphaera</taxon>
    </lineage>
</organism>
<evidence type="ECO:0000256" key="3">
    <source>
        <dbReference type="ARBA" id="ARBA00022475"/>
    </source>
</evidence>
<evidence type="ECO:0000313" key="7">
    <source>
        <dbReference type="EMBL" id="AVO26801.1"/>
    </source>
</evidence>
<dbReference type="InterPro" id="IPR000620">
    <property type="entry name" value="EamA_dom"/>
</dbReference>
<protein>
    <submittedName>
        <fullName evidence="7">EamA family transporter</fullName>
    </submittedName>
</protein>
<dbReference type="InterPro" id="IPR037185">
    <property type="entry name" value="EmrE-like"/>
</dbReference>
<dbReference type="Proteomes" id="UP000238358">
    <property type="component" value="Chromosome"/>
</dbReference>
<accession>A0A1M6MGC6</accession>
<dbReference type="PANTHER" id="PTHR32322:SF18">
    <property type="entry name" value="S-ADENOSYLMETHIONINE_S-ADENOSYLHOMOCYSTEINE TRANSPORTER"/>
    <property type="match status" value="1"/>
</dbReference>
<gene>
    <name evidence="7" type="ORF">C6Y28_03780</name>
</gene>